<dbReference type="EMBL" id="CM046398">
    <property type="protein sequence ID" value="KAI8530890.1"/>
    <property type="molecule type" value="Genomic_DNA"/>
</dbReference>
<name>A0ACC0LQA7_RHOML</name>
<proteinExistence type="predicted"/>
<sequence length="469" mass="52986">MVLLVKTCKSDADGGSDDFVGDALTFFKQSCEFRLKTNTSIDGVKNRFDFVRERLVHTLSIGIEAWDILFRSSFCLSTMATPSCPKFIPVEHSGIASISKPDGFKFRLVSYNILAQAYAKSEQFPHSPSPCRKWKTRSQAILTLLKGLEADFLCLQEVDEYDSFYKGNLESHGYASVYIQRSRKKPDGCGIFYKHNNVELILEEKIEYNDLVISFQDETTAPLDTDNDALAVGNEDTEQRDGLTQKDNDGHRGDPNDPRVRLKRDCVGIMAAFKLKDPSQHVVIVANTHLYWDPNWADVKLAQAKYLLARLAQFKILVSDKFECSPSVIVGGDFNSTLGDKYSILGYPLISVHFVKLVSKSWYNDDVFLINISCMPGLNEGLEPFTYHFMRFEGLRAYMFLLARLLVACVDIFCKPFSTSSQICTGCPDFTPCSLLRPLRGRFCRLGLLRVFHPLLSSLLIFILICLLP</sequence>
<dbReference type="Proteomes" id="UP001062846">
    <property type="component" value="Chromosome 11"/>
</dbReference>
<reference evidence="1" key="1">
    <citation type="submission" date="2022-02" db="EMBL/GenBank/DDBJ databases">
        <title>Plant Genome Project.</title>
        <authorList>
            <person name="Zhang R.-G."/>
        </authorList>
    </citation>
    <scope>NUCLEOTIDE SEQUENCE</scope>
    <source>
        <strain evidence="1">AT1</strain>
    </source>
</reference>
<comment type="caution">
    <text evidence="1">The sequence shown here is derived from an EMBL/GenBank/DDBJ whole genome shotgun (WGS) entry which is preliminary data.</text>
</comment>
<evidence type="ECO:0000313" key="1">
    <source>
        <dbReference type="EMBL" id="KAI8530890.1"/>
    </source>
</evidence>
<evidence type="ECO:0000313" key="2">
    <source>
        <dbReference type="Proteomes" id="UP001062846"/>
    </source>
</evidence>
<keyword evidence="2" id="KW-1185">Reference proteome</keyword>
<accession>A0ACC0LQA7</accession>
<protein>
    <submittedName>
        <fullName evidence="1">Uncharacterized protein</fullName>
    </submittedName>
</protein>
<gene>
    <name evidence="1" type="ORF">RHMOL_Rhmol11G0095200</name>
</gene>
<organism evidence="1 2">
    <name type="scientific">Rhododendron molle</name>
    <name type="common">Chinese azalea</name>
    <name type="synonym">Azalea mollis</name>
    <dbReference type="NCBI Taxonomy" id="49168"/>
    <lineage>
        <taxon>Eukaryota</taxon>
        <taxon>Viridiplantae</taxon>
        <taxon>Streptophyta</taxon>
        <taxon>Embryophyta</taxon>
        <taxon>Tracheophyta</taxon>
        <taxon>Spermatophyta</taxon>
        <taxon>Magnoliopsida</taxon>
        <taxon>eudicotyledons</taxon>
        <taxon>Gunneridae</taxon>
        <taxon>Pentapetalae</taxon>
        <taxon>asterids</taxon>
        <taxon>Ericales</taxon>
        <taxon>Ericaceae</taxon>
        <taxon>Ericoideae</taxon>
        <taxon>Rhodoreae</taxon>
        <taxon>Rhododendron</taxon>
    </lineage>
</organism>